<dbReference type="PANTHER" id="PTHR12993">
    <property type="entry name" value="N-ACETYLGLUCOSAMINYL-PHOSPHATIDYLINOSITOL DE-N-ACETYLASE-RELATED"/>
    <property type="match status" value="1"/>
</dbReference>
<dbReference type="EC" id="3.5.1.103" evidence="4"/>
<gene>
    <name evidence="4 6" type="primary">mshB</name>
    <name evidence="6" type="ORF">GCM10022223_01560</name>
</gene>
<dbReference type="NCBIfam" id="TIGR03445">
    <property type="entry name" value="mycothiol_MshB"/>
    <property type="match status" value="1"/>
</dbReference>
<evidence type="ECO:0000256" key="5">
    <source>
        <dbReference type="SAM" id="MobiDB-lite"/>
    </source>
</evidence>
<feature type="binding site" evidence="4">
    <location>
        <position position="34"/>
    </location>
    <ligand>
        <name>Zn(2+)</name>
        <dbReference type="ChEBI" id="CHEBI:29105"/>
    </ligand>
</feature>
<dbReference type="HAMAP" id="MF_01696">
    <property type="entry name" value="MshB"/>
    <property type="match status" value="1"/>
</dbReference>
<accession>A0ABP6YYX5</accession>
<feature type="region of interest" description="Disordered" evidence="5">
    <location>
        <begin position="104"/>
        <end position="125"/>
    </location>
</feature>
<comment type="function">
    <text evidence="4">Catalyzes the deacetylation of 1D-myo-inositol 2-acetamido-2-deoxy-alpha-D-glucopyranoside (GlcNAc-Ins) in the mycothiol biosynthesis pathway.</text>
</comment>
<comment type="similarity">
    <text evidence="4">Belongs to the MshB deacetylase family.</text>
</comment>
<evidence type="ECO:0000256" key="3">
    <source>
        <dbReference type="ARBA" id="ARBA00022833"/>
    </source>
</evidence>
<name>A0ABP6YYX5_9ACTN</name>
<organism evidence="6 7">
    <name type="scientific">Kineosporia mesophila</name>
    <dbReference type="NCBI Taxonomy" id="566012"/>
    <lineage>
        <taxon>Bacteria</taxon>
        <taxon>Bacillati</taxon>
        <taxon>Actinomycetota</taxon>
        <taxon>Actinomycetes</taxon>
        <taxon>Kineosporiales</taxon>
        <taxon>Kineosporiaceae</taxon>
        <taxon>Kineosporia</taxon>
    </lineage>
</organism>
<dbReference type="Pfam" id="PF02585">
    <property type="entry name" value="PIG-L"/>
    <property type="match status" value="1"/>
</dbReference>
<dbReference type="EMBL" id="BAAAZO010000001">
    <property type="protein sequence ID" value="GAA3590736.1"/>
    <property type="molecule type" value="Genomic_DNA"/>
</dbReference>
<dbReference type="Gene3D" id="3.40.50.10320">
    <property type="entry name" value="LmbE-like"/>
    <property type="match status" value="1"/>
</dbReference>
<evidence type="ECO:0000256" key="1">
    <source>
        <dbReference type="ARBA" id="ARBA00022723"/>
    </source>
</evidence>
<dbReference type="InterPro" id="IPR003737">
    <property type="entry name" value="GlcNAc_PI_deacetylase-related"/>
</dbReference>
<evidence type="ECO:0000256" key="4">
    <source>
        <dbReference type="HAMAP-Rule" id="MF_01696"/>
    </source>
</evidence>
<keyword evidence="3 4" id="KW-0862">Zinc</keyword>
<feature type="binding site" evidence="4">
    <location>
        <position position="190"/>
    </location>
    <ligand>
        <name>Zn(2+)</name>
        <dbReference type="ChEBI" id="CHEBI:29105"/>
    </ligand>
</feature>
<evidence type="ECO:0000256" key="2">
    <source>
        <dbReference type="ARBA" id="ARBA00022801"/>
    </source>
</evidence>
<keyword evidence="1 4" id="KW-0479">Metal-binding</keyword>
<comment type="cofactor">
    <cofactor evidence="4">
        <name>Zn(2+)</name>
        <dbReference type="ChEBI" id="CHEBI:29105"/>
    </cofactor>
    <text evidence="4">Binds 1 zinc ion per subunit.</text>
</comment>
<comment type="catalytic activity">
    <reaction evidence="4">
        <text>1D-myo-inositol 2-acetamido-2-deoxy-alpha-D-glucopyranoside + H2O = 1D-myo-inositol 2-amino-2-deoxy-alpha-D-glucopyranoside + acetate</text>
        <dbReference type="Rhea" id="RHEA:26180"/>
        <dbReference type="ChEBI" id="CHEBI:15377"/>
        <dbReference type="ChEBI" id="CHEBI:30089"/>
        <dbReference type="ChEBI" id="CHEBI:52442"/>
        <dbReference type="ChEBI" id="CHEBI:58886"/>
        <dbReference type="EC" id="3.5.1.103"/>
    </reaction>
</comment>
<comment type="caution">
    <text evidence="6">The sequence shown here is derived from an EMBL/GenBank/DDBJ whole genome shotgun (WGS) entry which is preliminary data.</text>
</comment>
<feature type="binding site" evidence="4">
    <location>
        <position position="37"/>
    </location>
    <ligand>
        <name>Zn(2+)</name>
        <dbReference type="ChEBI" id="CHEBI:29105"/>
    </ligand>
</feature>
<proteinExistence type="inferred from homology"/>
<dbReference type="Proteomes" id="UP001501074">
    <property type="component" value="Unassembled WGS sequence"/>
</dbReference>
<dbReference type="SUPFAM" id="SSF102588">
    <property type="entry name" value="LmbE-like"/>
    <property type="match status" value="1"/>
</dbReference>
<dbReference type="InterPro" id="IPR017810">
    <property type="entry name" value="Mycothiol_biosynthesis_MshB"/>
</dbReference>
<dbReference type="PANTHER" id="PTHR12993:SF26">
    <property type="entry name" value="1D-MYO-INOSITOL 2-ACETAMIDO-2-DEOXY-ALPHA-D-GLUCOPYRANOSIDE DEACETYLASE"/>
    <property type="match status" value="1"/>
</dbReference>
<keyword evidence="7" id="KW-1185">Reference proteome</keyword>
<evidence type="ECO:0000313" key="7">
    <source>
        <dbReference type="Proteomes" id="UP001501074"/>
    </source>
</evidence>
<keyword evidence="2 4" id="KW-0378">Hydrolase</keyword>
<protein>
    <recommendedName>
        <fullName evidence="4">1D-myo-inositol 2-acetamido-2-deoxy-alpha-D-glucopyranoside deacetylase</fullName>
        <shortName evidence="4">GlcNAc-Ins deacetylase</shortName>
        <ecNumber evidence="4">3.5.1.103</ecNumber>
    </recommendedName>
    <alternativeName>
        <fullName evidence="4">N-acetyl-1-D-myo-inositol-2-amino-2-deoxy-alpha-D-glucopyranoside deacetylase</fullName>
    </alternativeName>
</protein>
<sequence length="335" mass="35257">MVDARGLHGRPPFVLHDNGPMIENPRRIVFVHAHPDDETIGNGATMAKYAAEGAHVTLVTCTRGEQGEVIPPDLAHLEGDAERLGDHRVAELAAAMTALGVPDHRFLGDPTTPGRPAGVTRSSSSTAYADSGMAYDHDGGVVPSPNPPAGAFVLAGTEEPAGHLAALLRGVRPQVVVTYEPGGGYGHPDHVHAHLVTMRGVELAALEGPEGEPGWAVPKVYWTVQPESLAREVLRTLKESLGEAYSGIDPEGRLPSLVVPDGQVTAAIDARAFAGAKARALRAHATQAVVDPSEVWFALSNHVAQPLPSMEFYRLVRGVPGGTVDELGRETGLFG</sequence>
<dbReference type="InterPro" id="IPR024078">
    <property type="entry name" value="LmbE-like_dom_sf"/>
</dbReference>
<reference evidence="7" key="1">
    <citation type="journal article" date="2019" name="Int. J. Syst. Evol. Microbiol.">
        <title>The Global Catalogue of Microorganisms (GCM) 10K type strain sequencing project: providing services to taxonomists for standard genome sequencing and annotation.</title>
        <authorList>
            <consortium name="The Broad Institute Genomics Platform"/>
            <consortium name="The Broad Institute Genome Sequencing Center for Infectious Disease"/>
            <person name="Wu L."/>
            <person name="Ma J."/>
        </authorList>
    </citation>
    <scope>NUCLEOTIDE SEQUENCE [LARGE SCALE GENOMIC DNA]</scope>
    <source>
        <strain evidence="7">JCM 16902</strain>
    </source>
</reference>
<evidence type="ECO:0000313" key="6">
    <source>
        <dbReference type="EMBL" id="GAA3590736.1"/>
    </source>
</evidence>